<dbReference type="Pfam" id="PF07676">
    <property type="entry name" value="PD40"/>
    <property type="match status" value="5"/>
</dbReference>
<comment type="caution">
    <text evidence="3">The sequence shown here is derived from an EMBL/GenBank/DDBJ whole genome shotgun (WGS) entry which is preliminary data.</text>
</comment>
<evidence type="ECO:0000313" key="4">
    <source>
        <dbReference type="Proteomes" id="UP000276603"/>
    </source>
</evidence>
<comment type="similarity">
    <text evidence="1">Belongs to the TolB family.</text>
</comment>
<organism evidence="3 4">
    <name type="scientific">Ulvibacterium marinum</name>
    <dbReference type="NCBI Taxonomy" id="2419782"/>
    <lineage>
        <taxon>Bacteria</taxon>
        <taxon>Pseudomonadati</taxon>
        <taxon>Bacteroidota</taxon>
        <taxon>Flavobacteriia</taxon>
        <taxon>Flavobacteriales</taxon>
        <taxon>Flavobacteriaceae</taxon>
        <taxon>Ulvibacterium</taxon>
    </lineage>
</organism>
<dbReference type="PANTHER" id="PTHR36842">
    <property type="entry name" value="PROTEIN TOLB HOMOLOG"/>
    <property type="match status" value="1"/>
</dbReference>
<dbReference type="InterPro" id="IPR011990">
    <property type="entry name" value="TPR-like_helical_dom_sf"/>
</dbReference>
<evidence type="ECO:0000256" key="2">
    <source>
        <dbReference type="PROSITE-ProRule" id="PRU00339"/>
    </source>
</evidence>
<dbReference type="SUPFAM" id="SSF69322">
    <property type="entry name" value="Tricorn protease domain 2"/>
    <property type="match status" value="1"/>
</dbReference>
<proteinExistence type="inferred from homology"/>
<dbReference type="RefSeq" id="WP_120712108.1">
    <property type="nucleotide sequence ID" value="NZ_RBCJ01000003.1"/>
</dbReference>
<name>A0A3B0C7F5_9FLAO</name>
<keyword evidence="2" id="KW-0802">TPR repeat</keyword>
<dbReference type="PROSITE" id="PS50005">
    <property type="entry name" value="TPR"/>
    <property type="match status" value="1"/>
</dbReference>
<keyword evidence="4" id="KW-1185">Reference proteome</keyword>
<feature type="repeat" description="TPR" evidence="2">
    <location>
        <begin position="462"/>
        <end position="495"/>
    </location>
</feature>
<sequence length="518" mass="59633">MKNYIYIILLGMLAFGWNSCKETSNTLTKYTVPEYWDYQPSWSHDGKKIVFASTRNSHPTQNLFRMNADGSDIQQLTFLKEGWGNSFPVCSPDGTKIAFISDQGDVIRSLFMMNSDGSDIRMLSQEEDVLSTQVVFSLDSQLIYAEVQNENGSDIYNFHVKTGEKSQVTYFDWGVGNPSLHPNGKLLAFNSGRYGNPEIEVLNLETGTLERITESWSDDGAPVWSADGKHIYFYSNKDEPKYEIYRIEVATKKWQRITDSPNWDLEARVSPDGKHLTFHSSRIGRNSIVVTDSEGNNRQTLTNLEVTPFVDLIKEDGLETAIAMYPKAILDSLNTHYVLEEELIGLADELIKTKKNTEAKEVLDYIRNHVVTENFPDMTIEQYQKLNVEAPLSQSQFFQLVLDEGVEKGRTVFDELRENYKNRIFFNDYEMLMLAYWYHFLGNYKSSIDLLHMNLELYPQSYQTYHDLGQSHEAYGELETAFKYYKKASELDTISWYGTHARSKVEELGARVDDKSEP</sequence>
<reference evidence="3 4" key="1">
    <citation type="submission" date="2018-10" db="EMBL/GenBank/DDBJ databases">
        <title>Ulvibacterium marinum gen. nov., sp. nov., a novel marine bacterium of the family Flavobacteriaceae, isolated from a culture of the green alga Ulva prolifera.</title>
        <authorList>
            <person name="Zhang Z."/>
        </authorList>
    </citation>
    <scope>NUCLEOTIDE SEQUENCE [LARGE SCALE GENOMIC DNA]</scope>
    <source>
        <strain evidence="3 4">CCMM003</strain>
    </source>
</reference>
<gene>
    <name evidence="3" type="ORF">D7Z94_13295</name>
</gene>
<dbReference type="InterPro" id="IPR015943">
    <property type="entry name" value="WD40/YVTN_repeat-like_dom_sf"/>
</dbReference>
<evidence type="ECO:0000313" key="3">
    <source>
        <dbReference type="EMBL" id="RKN79297.1"/>
    </source>
</evidence>
<dbReference type="EMBL" id="RBCJ01000003">
    <property type="protein sequence ID" value="RKN79297.1"/>
    <property type="molecule type" value="Genomic_DNA"/>
</dbReference>
<dbReference type="Gene3D" id="2.120.10.30">
    <property type="entry name" value="TolB, C-terminal domain"/>
    <property type="match status" value="1"/>
</dbReference>
<dbReference type="InterPro" id="IPR019734">
    <property type="entry name" value="TPR_rpt"/>
</dbReference>
<dbReference type="OrthoDB" id="9815657at2"/>
<protein>
    <submittedName>
        <fullName evidence="3">Uncharacterized protein</fullName>
    </submittedName>
</protein>
<evidence type="ECO:0000256" key="1">
    <source>
        <dbReference type="ARBA" id="ARBA00009820"/>
    </source>
</evidence>
<dbReference type="Gene3D" id="2.130.10.10">
    <property type="entry name" value="YVTN repeat-like/Quinoprotein amine dehydrogenase"/>
    <property type="match status" value="1"/>
</dbReference>
<dbReference type="Proteomes" id="UP000276603">
    <property type="component" value="Unassembled WGS sequence"/>
</dbReference>
<dbReference type="AlphaFoldDB" id="A0A3B0C7F5"/>
<dbReference type="Gene3D" id="1.25.40.10">
    <property type="entry name" value="Tetratricopeptide repeat domain"/>
    <property type="match status" value="1"/>
</dbReference>
<accession>A0A3B0C7F5</accession>
<dbReference type="InterPro" id="IPR011659">
    <property type="entry name" value="WD40"/>
</dbReference>
<dbReference type="SUPFAM" id="SSF48452">
    <property type="entry name" value="TPR-like"/>
    <property type="match status" value="1"/>
</dbReference>
<dbReference type="InterPro" id="IPR011042">
    <property type="entry name" value="6-blade_b-propeller_TolB-like"/>
</dbReference>